<accession>A0A6C0HTE1</accession>
<feature type="transmembrane region" description="Helical" evidence="1">
    <location>
        <begin position="341"/>
        <end position="366"/>
    </location>
</feature>
<feature type="transmembrane region" description="Helical" evidence="1">
    <location>
        <begin position="220"/>
        <end position="239"/>
    </location>
</feature>
<dbReference type="AlphaFoldDB" id="A0A6C0HTE1"/>
<feature type="transmembrane region" description="Helical" evidence="1">
    <location>
        <begin position="128"/>
        <end position="151"/>
    </location>
</feature>
<dbReference type="Pfam" id="PF13385">
    <property type="entry name" value="Laminin_G_3"/>
    <property type="match status" value="1"/>
</dbReference>
<protein>
    <submittedName>
        <fullName evidence="2">Uncharacterized protein</fullName>
    </submittedName>
</protein>
<keyword evidence="1" id="KW-1133">Transmembrane helix</keyword>
<dbReference type="EMBL" id="MN740011">
    <property type="protein sequence ID" value="QHT83802.1"/>
    <property type="molecule type" value="Genomic_DNA"/>
</dbReference>
<evidence type="ECO:0000256" key="1">
    <source>
        <dbReference type="SAM" id="Phobius"/>
    </source>
</evidence>
<sequence length="574" mass="66431">MVEIDEFDEKITLTGFFNNILEVLIKDMAYIKQIQKYFLEILDVIPDLLKIQNNDILSKKFIYNGTEFILLIISIIIINQYAHNDMISKNTPESIIFSIFVILLILNLIHTSYLYLYKKDTTGILNFILLFIYKIPLYIIVFTFSLLIYIFLNLPSWIKLFFSGLNDLIVSAFKKLQEMLKDPEESKILYKYGSLYSVILIIILILYYSLLDPTAVSTNSLKYTFMIAIPLIIVFLFVIPFTKQQNSSFKIFLIAIIFSFFFAIIYFYTKSKSATFQFMEYITAVIFIMMIIGGLSIFFYIMSNYFKSLSGWEGFITYFIFYIPCLFIDFVKYILSEFNATSSTIIILLIIEIVLIILYIFLPYIIGKIKWSKNNVLLPNSAFLDIKQNISSSELNKADKLINDSLSKNVYNQNYAFSMWIYLNPQSQSFAGYSRESEIFNYGEGKPKITYYNDMTTASNGFGESGLDKFKVYFSNSTAPVAVYKFTFPSQKWNNIVVNFSSTKTDLFLNGKLEKTYIYDGNIPTYNPVDFITIGDNGGLDGAICNIVYYSHPLSLMEIASNYNMLSLRNPPTF</sequence>
<feature type="transmembrane region" description="Helical" evidence="1">
    <location>
        <begin position="281"/>
        <end position="303"/>
    </location>
</feature>
<feature type="transmembrane region" description="Helical" evidence="1">
    <location>
        <begin position="94"/>
        <end position="116"/>
    </location>
</feature>
<feature type="transmembrane region" description="Helical" evidence="1">
    <location>
        <begin position="251"/>
        <end position="269"/>
    </location>
</feature>
<name>A0A6C0HTE1_9ZZZZ</name>
<feature type="transmembrane region" description="Helical" evidence="1">
    <location>
        <begin position="61"/>
        <end position="82"/>
    </location>
</feature>
<organism evidence="2">
    <name type="scientific">viral metagenome</name>
    <dbReference type="NCBI Taxonomy" id="1070528"/>
    <lineage>
        <taxon>unclassified sequences</taxon>
        <taxon>metagenomes</taxon>
        <taxon>organismal metagenomes</taxon>
    </lineage>
</organism>
<keyword evidence="1" id="KW-0472">Membrane</keyword>
<feature type="transmembrane region" description="Helical" evidence="1">
    <location>
        <begin position="188"/>
        <end position="208"/>
    </location>
</feature>
<reference evidence="2" key="1">
    <citation type="journal article" date="2020" name="Nature">
        <title>Giant virus diversity and host interactions through global metagenomics.</title>
        <authorList>
            <person name="Schulz F."/>
            <person name="Roux S."/>
            <person name="Paez-Espino D."/>
            <person name="Jungbluth S."/>
            <person name="Walsh D.A."/>
            <person name="Denef V.J."/>
            <person name="McMahon K.D."/>
            <person name="Konstantinidis K.T."/>
            <person name="Eloe-Fadrosh E.A."/>
            <person name="Kyrpides N.C."/>
            <person name="Woyke T."/>
        </authorList>
    </citation>
    <scope>NUCLEOTIDE SEQUENCE</scope>
    <source>
        <strain evidence="2">GVMAG-M-3300023184-168</strain>
    </source>
</reference>
<dbReference type="SUPFAM" id="SSF49899">
    <property type="entry name" value="Concanavalin A-like lectins/glucanases"/>
    <property type="match status" value="1"/>
</dbReference>
<proteinExistence type="predicted"/>
<feature type="transmembrane region" description="Helical" evidence="1">
    <location>
        <begin position="315"/>
        <end position="335"/>
    </location>
</feature>
<evidence type="ECO:0000313" key="2">
    <source>
        <dbReference type="EMBL" id="QHT83802.1"/>
    </source>
</evidence>
<dbReference type="Gene3D" id="2.60.120.200">
    <property type="match status" value="1"/>
</dbReference>
<dbReference type="InterPro" id="IPR013320">
    <property type="entry name" value="ConA-like_dom_sf"/>
</dbReference>
<keyword evidence="1" id="KW-0812">Transmembrane</keyword>